<dbReference type="Proteomes" id="UP000294535">
    <property type="component" value="Unassembled WGS sequence"/>
</dbReference>
<dbReference type="PROSITE" id="PS50930">
    <property type="entry name" value="HTH_LYTTR"/>
    <property type="match status" value="1"/>
</dbReference>
<dbReference type="InterPro" id="IPR046947">
    <property type="entry name" value="LytR-like"/>
</dbReference>
<dbReference type="GO" id="GO:0000156">
    <property type="term" value="F:phosphorelay response regulator activity"/>
    <property type="evidence" value="ECO:0007669"/>
    <property type="project" value="InterPro"/>
</dbReference>
<dbReference type="Gene3D" id="2.40.50.1020">
    <property type="entry name" value="LytTr DNA-binding domain"/>
    <property type="match status" value="1"/>
</dbReference>
<feature type="domain" description="Response regulatory" evidence="2">
    <location>
        <begin position="7"/>
        <end position="122"/>
    </location>
</feature>
<dbReference type="PANTHER" id="PTHR37299:SF1">
    <property type="entry name" value="STAGE 0 SPORULATION PROTEIN A HOMOLOG"/>
    <property type="match status" value="1"/>
</dbReference>
<accession>A0A4V3D252</accession>
<feature type="domain" description="HTH LytTR-type" evidence="3">
    <location>
        <begin position="146"/>
        <end position="244"/>
    </location>
</feature>
<sequence length="245" mass="27588">MEMSHLNILIVEDDLLISESLKDILKLLNHTVVGVADNADSAIEICNTTSPDLALLDIQISGDIDGVELAEIIRDQFDIPFIFMTAYADNETIMRAREKGPFGYLVKPYGVKEVNAAIQIAKASFDRLKTAEKAAVNMTKIIDNSLFLKVDSKLIKVKIEDILYVEAKGDYALFKTKSKGYIVHTTMKHVEDRLEAFHFQKVHRSFVVNLAKIEDIEESNLLIEDKVIPISRANKDALIKRINLL</sequence>
<organism evidence="4 5">
    <name type="scientific">Algoriphagus boseongensis</name>
    <dbReference type="NCBI Taxonomy" id="1442587"/>
    <lineage>
        <taxon>Bacteria</taxon>
        <taxon>Pseudomonadati</taxon>
        <taxon>Bacteroidota</taxon>
        <taxon>Cytophagia</taxon>
        <taxon>Cytophagales</taxon>
        <taxon>Cyclobacteriaceae</taxon>
        <taxon>Algoriphagus</taxon>
    </lineage>
</organism>
<dbReference type="EMBL" id="SNYF01000006">
    <property type="protein sequence ID" value="TDQ17050.1"/>
    <property type="molecule type" value="Genomic_DNA"/>
</dbReference>
<evidence type="ECO:0000259" key="3">
    <source>
        <dbReference type="PROSITE" id="PS50930"/>
    </source>
</evidence>
<dbReference type="PROSITE" id="PS50110">
    <property type="entry name" value="RESPONSE_REGULATORY"/>
    <property type="match status" value="1"/>
</dbReference>
<dbReference type="InterPro" id="IPR001789">
    <property type="entry name" value="Sig_transdc_resp-reg_receiver"/>
</dbReference>
<proteinExistence type="predicted"/>
<dbReference type="Pfam" id="PF00072">
    <property type="entry name" value="Response_reg"/>
    <property type="match status" value="1"/>
</dbReference>
<dbReference type="SMART" id="SM00448">
    <property type="entry name" value="REC"/>
    <property type="match status" value="1"/>
</dbReference>
<dbReference type="InterPro" id="IPR011006">
    <property type="entry name" value="CheY-like_superfamily"/>
</dbReference>
<keyword evidence="5" id="KW-1185">Reference proteome</keyword>
<evidence type="ECO:0000256" key="1">
    <source>
        <dbReference type="PROSITE-ProRule" id="PRU00169"/>
    </source>
</evidence>
<dbReference type="PANTHER" id="PTHR37299">
    <property type="entry name" value="TRANSCRIPTIONAL REGULATOR-RELATED"/>
    <property type="match status" value="1"/>
</dbReference>
<comment type="caution">
    <text evidence="4">The sequence shown here is derived from an EMBL/GenBank/DDBJ whole genome shotgun (WGS) entry which is preliminary data.</text>
</comment>
<dbReference type="OrthoDB" id="1646880at2"/>
<dbReference type="InterPro" id="IPR007492">
    <property type="entry name" value="LytTR_DNA-bd_dom"/>
</dbReference>
<dbReference type="SUPFAM" id="SSF52172">
    <property type="entry name" value="CheY-like"/>
    <property type="match status" value="1"/>
</dbReference>
<dbReference type="Pfam" id="PF04397">
    <property type="entry name" value="LytTR"/>
    <property type="match status" value="1"/>
</dbReference>
<dbReference type="Gene3D" id="3.40.50.2300">
    <property type="match status" value="1"/>
</dbReference>
<reference evidence="4 5" key="1">
    <citation type="submission" date="2019-03" db="EMBL/GenBank/DDBJ databases">
        <title>Genomic Encyclopedia of Type Strains, Phase III (KMG-III): the genomes of soil and plant-associated and newly described type strains.</title>
        <authorList>
            <person name="Whitman W."/>
        </authorList>
    </citation>
    <scope>NUCLEOTIDE SEQUENCE [LARGE SCALE GENOMIC DNA]</scope>
    <source>
        <strain evidence="4 5">CECT 8446</strain>
    </source>
</reference>
<dbReference type="AlphaFoldDB" id="A0A4V3D252"/>
<dbReference type="CDD" id="cd17534">
    <property type="entry name" value="REC_DC-like"/>
    <property type="match status" value="1"/>
</dbReference>
<evidence type="ECO:0000313" key="4">
    <source>
        <dbReference type="EMBL" id="TDQ17050.1"/>
    </source>
</evidence>
<gene>
    <name evidence="4" type="ORF">DFQ04_1698</name>
</gene>
<keyword evidence="1" id="KW-0597">Phosphoprotein</keyword>
<evidence type="ECO:0000259" key="2">
    <source>
        <dbReference type="PROSITE" id="PS50110"/>
    </source>
</evidence>
<feature type="modified residue" description="4-aspartylphosphate" evidence="1">
    <location>
        <position position="57"/>
    </location>
</feature>
<dbReference type="SMART" id="SM00850">
    <property type="entry name" value="LytTR"/>
    <property type="match status" value="1"/>
</dbReference>
<name>A0A4V3D252_9BACT</name>
<protein>
    <submittedName>
        <fullName evidence="4">LytTR family two component transcriptional regulator</fullName>
    </submittedName>
</protein>
<evidence type="ECO:0000313" key="5">
    <source>
        <dbReference type="Proteomes" id="UP000294535"/>
    </source>
</evidence>
<dbReference type="GO" id="GO:0003677">
    <property type="term" value="F:DNA binding"/>
    <property type="evidence" value="ECO:0007669"/>
    <property type="project" value="InterPro"/>
</dbReference>